<dbReference type="Proteomes" id="UP000516093">
    <property type="component" value="Chromosome"/>
</dbReference>
<gene>
    <name evidence="2" type="ORF">H9L05_11810</name>
</gene>
<proteinExistence type="predicted"/>
<keyword evidence="3" id="KW-1185">Reference proteome</keyword>
<feature type="chain" id="PRO_5028990905" evidence="1">
    <location>
        <begin position="20"/>
        <end position="137"/>
    </location>
</feature>
<reference evidence="2 3" key="1">
    <citation type="submission" date="2020-08" db="EMBL/GenBank/DDBJ databases">
        <title>Genome sequence of Hymenobacter qilianensis JCM 19763T.</title>
        <authorList>
            <person name="Hyun D.-W."/>
            <person name="Bae J.-W."/>
        </authorList>
    </citation>
    <scope>NUCLEOTIDE SEQUENCE [LARGE SCALE GENOMIC DNA]</scope>
    <source>
        <strain evidence="2 3">JCM 19763</strain>
    </source>
</reference>
<feature type="signal peptide" evidence="1">
    <location>
        <begin position="1"/>
        <end position="19"/>
    </location>
</feature>
<evidence type="ECO:0000313" key="2">
    <source>
        <dbReference type="EMBL" id="QNP50862.1"/>
    </source>
</evidence>
<keyword evidence="1" id="KW-0732">Signal</keyword>
<dbReference type="AlphaFoldDB" id="A0A7H0GRE6"/>
<sequence>MRHLLVFCALCLLSFAAMAHAYHASIMDVQYNPKKQQLEVALKVFTDDFEKALSAGQPNSVTFDKLTTAQVSSLTTALLQRSVAFGTKPGEALPLRFVGIEKDKDAHWVYFSVKMPPGLPLPSICATACYWIPFRIR</sequence>
<dbReference type="KEGG" id="hqi:H9L05_11810"/>
<accession>A0A7H0GRE6</accession>
<organism evidence="2 3">
    <name type="scientific">Hymenobacter qilianensis</name>
    <dbReference type="NCBI Taxonomy" id="1385715"/>
    <lineage>
        <taxon>Bacteria</taxon>
        <taxon>Pseudomonadati</taxon>
        <taxon>Bacteroidota</taxon>
        <taxon>Cytophagia</taxon>
        <taxon>Cytophagales</taxon>
        <taxon>Hymenobacteraceae</taxon>
        <taxon>Hymenobacter</taxon>
    </lineage>
</organism>
<dbReference type="RefSeq" id="WP_187731172.1">
    <property type="nucleotide sequence ID" value="NZ_CP060784.1"/>
</dbReference>
<dbReference type="InterPro" id="IPR046525">
    <property type="entry name" value="DUF6702"/>
</dbReference>
<dbReference type="Pfam" id="PF20420">
    <property type="entry name" value="DUF6702"/>
    <property type="match status" value="1"/>
</dbReference>
<evidence type="ECO:0000256" key="1">
    <source>
        <dbReference type="SAM" id="SignalP"/>
    </source>
</evidence>
<dbReference type="EMBL" id="CP060784">
    <property type="protein sequence ID" value="QNP50862.1"/>
    <property type="molecule type" value="Genomic_DNA"/>
</dbReference>
<protein>
    <submittedName>
        <fullName evidence="2">Uncharacterized protein</fullName>
    </submittedName>
</protein>
<name>A0A7H0GRE6_9BACT</name>
<evidence type="ECO:0000313" key="3">
    <source>
        <dbReference type="Proteomes" id="UP000516093"/>
    </source>
</evidence>